<keyword evidence="3" id="KW-1185">Reference proteome</keyword>
<dbReference type="Proteomes" id="UP000189800">
    <property type="component" value="Unassembled WGS sequence"/>
</dbReference>
<keyword evidence="1" id="KW-0472">Membrane</keyword>
<reference evidence="2 3" key="1">
    <citation type="submission" date="2017-02" db="EMBL/GenBank/DDBJ databases">
        <title>Draft genome sequence of Moraxella pluranimalium CCUG 54913T type strain.</title>
        <authorList>
            <person name="Salva-Serra F."/>
            <person name="Engstrom-Jakobsson H."/>
            <person name="Thorell K."/>
            <person name="Jaen-Luchoro D."/>
            <person name="Gonzales-Siles L."/>
            <person name="Karlsson R."/>
            <person name="Yazdan S."/>
            <person name="Boulund F."/>
            <person name="Johnning A."/>
            <person name="Engstrand L."/>
            <person name="Kristiansson E."/>
            <person name="Moore E."/>
        </authorList>
    </citation>
    <scope>NUCLEOTIDE SEQUENCE [LARGE SCALE GENOMIC DNA]</scope>
    <source>
        <strain evidence="2 3">CCUG 54913</strain>
    </source>
</reference>
<evidence type="ECO:0000313" key="2">
    <source>
        <dbReference type="EMBL" id="OOS25520.1"/>
    </source>
</evidence>
<gene>
    <name evidence="2" type="ORF">B0680_01415</name>
</gene>
<evidence type="ECO:0000313" key="3">
    <source>
        <dbReference type="Proteomes" id="UP000189800"/>
    </source>
</evidence>
<protein>
    <submittedName>
        <fullName evidence="2">Uncharacterized protein</fullName>
    </submittedName>
</protein>
<sequence length="95" mass="11067">MFAFILNIVIIAVVMWFFFKFMYPKPPKAFFPKDGDDTSIRTCHHCGQQLATYRGHLFHEKSDNERFFCNDEHLIAYAQAHPTENLPIPTDKTSA</sequence>
<evidence type="ECO:0000256" key="1">
    <source>
        <dbReference type="SAM" id="Phobius"/>
    </source>
</evidence>
<feature type="transmembrane region" description="Helical" evidence="1">
    <location>
        <begin position="6"/>
        <end position="23"/>
    </location>
</feature>
<keyword evidence="1" id="KW-1133">Transmembrane helix</keyword>
<dbReference type="OrthoDB" id="6647884at2"/>
<name>A0A1T0CT48_9GAMM</name>
<dbReference type="EMBL" id="MUYU01000006">
    <property type="protein sequence ID" value="OOS25520.1"/>
    <property type="molecule type" value="Genomic_DNA"/>
</dbReference>
<comment type="caution">
    <text evidence="2">The sequence shown here is derived from an EMBL/GenBank/DDBJ whole genome shotgun (WGS) entry which is preliminary data.</text>
</comment>
<keyword evidence="1" id="KW-0812">Transmembrane</keyword>
<organism evidence="2 3">
    <name type="scientific">Moraxella pluranimalium</name>
    <dbReference type="NCBI Taxonomy" id="470453"/>
    <lineage>
        <taxon>Bacteria</taxon>
        <taxon>Pseudomonadati</taxon>
        <taxon>Pseudomonadota</taxon>
        <taxon>Gammaproteobacteria</taxon>
        <taxon>Moraxellales</taxon>
        <taxon>Moraxellaceae</taxon>
        <taxon>Moraxella</taxon>
    </lineage>
</organism>
<dbReference type="AlphaFoldDB" id="A0A1T0CT48"/>
<accession>A0A1T0CT48</accession>
<proteinExistence type="predicted"/>
<dbReference type="RefSeq" id="WP_078253276.1">
    <property type="nucleotide sequence ID" value="NZ_MUYU01000006.1"/>
</dbReference>